<dbReference type="OMA" id="GRCLINT"/>
<dbReference type="Gene3D" id="3.40.50.80">
    <property type="entry name" value="Nucleotide-binding domain of ferredoxin-NADP reductase (FNR) module"/>
    <property type="match status" value="1"/>
</dbReference>
<evidence type="ECO:0000256" key="8">
    <source>
        <dbReference type="ARBA" id="ARBA00047776"/>
    </source>
</evidence>
<evidence type="ECO:0000313" key="15">
    <source>
        <dbReference type="EMBL" id="CEL65090.1"/>
    </source>
</evidence>
<evidence type="ECO:0000256" key="12">
    <source>
        <dbReference type="SAM" id="SignalP"/>
    </source>
</evidence>
<dbReference type="FunCoup" id="F0V9Q4">
    <property type="interactions" value="13"/>
</dbReference>
<dbReference type="EMBL" id="LN714477">
    <property type="protein sequence ID" value="CEL65090.1"/>
    <property type="molecule type" value="Genomic_DNA"/>
</dbReference>
<sequence>MIQASHPRALLAFFAVLAAAATSVQHVVGFRVTKVEPPVIDHRDTASCGARVGDASADAYFSRLRATAAVNLVQGYQARSHAVSSSSSPFAARQCSNWMARHCLAQSSERFVPPPCTFGRPLAVHLDRTTRRKPSDTRTGVFGTPEPTSRTHDASKVDELRVPINTFRPTSPLICRVVSVTPATSQDPAAEASDSGTPQVFSIVLDHGKQLPFVEGQSIGIMPPCAAPPAAASLKEQRDSPGAEASTSQKNSTQPGGQGLQTTDAPSVSKRRVLPRIYSIASSRDGDDGCGSTLTLCVRKHIYSDPVTGKRDRQKDGVCSTYICDAKRGDEIEVTGPIGKALLLPSNSETPLVMLATGTGVAPFRGHLQALRRIKNCDVPPGGPQEAPPAKKPRVLLFIGARTAAAVPYMNEWRDIRANRGREFIDIYFALSRQMQNPQGRRLYIQDVLWREREKVWKALKLDGGHLYACGLKRMMDGVHEVLGNMAEENGLPRDHLVCLLKQQRRWHVEVY</sequence>
<dbReference type="InterPro" id="IPR015701">
    <property type="entry name" value="FNR"/>
</dbReference>
<keyword evidence="7 9" id="KW-0560">Oxidoreductase</keyword>
<dbReference type="PIRSF" id="PIRSF000361">
    <property type="entry name" value="Frd-NADP+_RD"/>
    <property type="match status" value="1"/>
</dbReference>
<evidence type="ECO:0000256" key="3">
    <source>
        <dbReference type="ARBA" id="ARBA00013223"/>
    </source>
</evidence>
<keyword evidence="6 9" id="KW-0521">NADP</keyword>
<dbReference type="InterPro" id="IPR001709">
    <property type="entry name" value="Flavoprot_Pyr_Nucl_cyt_Rdtase"/>
</dbReference>
<dbReference type="InterPro" id="IPR017938">
    <property type="entry name" value="Riboflavin_synthase-like_b-brl"/>
</dbReference>
<dbReference type="PANTHER" id="PTHR43314">
    <property type="match status" value="1"/>
</dbReference>
<feature type="binding site" evidence="10">
    <location>
        <position position="510"/>
    </location>
    <ligand>
        <name>NADP(+)</name>
        <dbReference type="ChEBI" id="CHEBI:58349"/>
    </ligand>
</feature>
<proteinExistence type="inferred from homology"/>
<reference evidence="14" key="2">
    <citation type="submission" date="2011-03" db="EMBL/GenBank/DDBJ databases">
        <title>Comparative genomics and transcriptomics of Neospora caninum and Toxoplasma gondii.</title>
        <authorList>
            <person name="Reid A.J."/>
            <person name="Sohal A."/>
            <person name="Harris D."/>
            <person name="Quail M."/>
            <person name="Sanders M."/>
            <person name="Berriman M."/>
            <person name="Wastling J.M."/>
            <person name="Pain A."/>
        </authorList>
    </citation>
    <scope>NUCLEOTIDE SEQUENCE</scope>
    <source>
        <strain evidence="14">Liverpool</strain>
    </source>
</reference>
<evidence type="ECO:0000259" key="13">
    <source>
        <dbReference type="PROSITE" id="PS51384"/>
    </source>
</evidence>
<keyword evidence="16" id="KW-1185">Reference proteome</keyword>
<comment type="catalytic activity">
    <reaction evidence="8">
        <text>2 reduced [2Fe-2S]-[ferredoxin] + NADP(+) + H(+) = 2 oxidized [2Fe-2S]-[ferredoxin] + NADPH</text>
        <dbReference type="Rhea" id="RHEA:20125"/>
        <dbReference type="Rhea" id="RHEA-COMP:10000"/>
        <dbReference type="Rhea" id="RHEA-COMP:10001"/>
        <dbReference type="ChEBI" id="CHEBI:15378"/>
        <dbReference type="ChEBI" id="CHEBI:33737"/>
        <dbReference type="ChEBI" id="CHEBI:33738"/>
        <dbReference type="ChEBI" id="CHEBI:57783"/>
        <dbReference type="ChEBI" id="CHEBI:58349"/>
        <dbReference type="EC" id="1.18.1.2"/>
    </reaction>
</comment>
<dbReference type="GO" id="GO:0004324">
    <property type="term" value="F:ferredoxin-NADP+ reductase activity"/>
    <property type="evidence" value="ECO:0007669"/>
    <property type="project" value="UniProtKB-EC"/>
</dbReference>
<reference evidence="14" key="1">
    <citation type="submission" date="2011-02" db="EMBL/GenBank/DDBJ databases">
        <authorList>
            <person name="Aslett M."/>
        </authorList>
    </citation>
    <scope>NUCLEOTIDE SEQUENCE</scope>
    <source>
        <strain evidence="14">Liverpool</strain>
    </source>
</reference>
<evidence type="ECO:0000256" key="11">
    <source>
        <dbReference type="SAM" id="MobiDB-lite"/>
    </source>
</evidence>
<evidence type="ECO:0000313" key="16">
    <source>
        <dbReference type="Proteomes" id="UP000007494"/>
    </source>
</evidence>
<dbReference type="InterPro" id="IPR039261">
    <property type="entry name" value="FNR_nucleotide-bd"/>
</dbReference>
<dbReference type="EMBL" id="FR823383">
    <property type="protein sequence ID" value="CBZ50480.1"/>
    <property type="molecule type" value="Genomic_DNA"/>
</dbReference>
<feature type="binding site" evidence="10">
    <location>
        <position position="299"/>
    </location>
    <ligand>
        <name>NADP(+)</name>
        <dbReference type="ChEBI" id="CHEBI:58349"/>
    </ligand>
</feature>
<accession>F0V9Q4</accession>
<gene>
    <name evidence="15" type="ORF">BN1204_009490</name>
    <name evidence="14" type="ORF">NCLIV_009490</name>
</gene>
<dbReference type="Pfam" id="PF00175">
    <property type="entry name" value="NAD_binding_1"/>
    <property type="match status" value="1"/>
</dbReference>
<dbReference type="SUPFAM" id="SSF63380">
    <property type="entry name" value="Riboflavin synthase domain-like"/>
    <property type="match status" value="1"/>
</dbReference>
<feature type="binding site" evidence="10">
    <location>
        <position position="359"/>
    </location>
    <ligand>
        <name>NADP(+)</name>
        <dbReference type="ChEBI" id="CHEBI:58349"/>
    </ligand>
</feature>
<reference evidence="15" key="4">
    <citation type="journal article" date="2015" name="PLoS ONE">
        <title>Comprehensive Evaluation of Toxoplasma gondii VEG and Neospora caninum LIV Genomes with Tachyzoite Stage Transcriptome and Proteome Defines Novel Transcript Features.</title>
        <authorList>
            <person name="Ramaprasad A."/>
            <person name="Mourier T."/>
            <person name="Naeem R."/>
            <person name="Malas T.B."/>
            <person name="Moussa E."/>
            <person name="Panigrahi A."/>
            <person name="Vermont S.J."/>
            <person name="Otto T.D."/>
            <person name="Wastling J."/>
            <person name="Pain A."/>
        </authorList>
    </citation>
    <scope>NUCLEOTIDE SEQUENCE</scope>
    <source>
        <strain evidence="15">Liverpool</strain>
    </source>
</reference>
<dbReference type="eggNOG" id="KOG1158">
    <property type="taxonomic scope" value="Eukaryota"/>
</dbReference>
<feature type="binding site" evidence="10">
    <location>
        <position position="279"/>
    </location>
    <ligand>
        <name>NADP(+)</name>
        <dbReference type="ChEBI" id="CHEBI:58349"/>
    </ligand>
</feature>
<keyword evidence="5 9" id="KW-0274">FAD</keyword>
<dbReference type="PROSITE" id="PS51384">
    <property type="entry name" value="FAD_FR"/>
    <property type="match status" value="1"/>
</dbReference>
<dbReference type="InterPro" id="IPR017927">
    <property type="entry name" value="FAD-bd_FR_type"/>
</dbReference>
<keyword evidence="12" id="KW-0732">Signal</keyword>
<dbReference type="Proteomes" id="UP000007494">
    <property type="component" value="Chromosome III"/>
</dbReference>
<feature type="chain" id="PRO_5007655027" description="ferredoxin--NADP(+) reductase" evidence="12">
    <location>
        <begin position="30"/>
        <end position="512"/>
    </location>
</feature>
<feature type="region of interest" description="Disordered" evidence="11">
    <location>
        <begin position="129"/>
        <end position="154"/>
    </location>
</feature>
<evidence type="ECO:0000313" key="14">
    <source>
        <dbReference type="EMBL" id="CBZ50480.1"/>
    </source>
</evidence>
<evidence type="ECO:0000256" key="9">
    <source>
        <dbReference type="PIRNR" id="PIRNR000361"/>
    </source>
</evidence>
<evidence type="ECO:0000256" key="5">
    <source>
        <dbReference type="ARBA" id="ARBA00022827"/>
    </source>
</evidence>
<name>F0V9Q4_NEOCL</name>
<comment type="cofactor">
    <cofactor evidence="1">
        <name>FAD</name>
        <dbReference type="ChEBI" id="CHEBI:57692"/>
    </cofactor>
</comment>
<dbReference type="InParanoid" id="F0V9Q4"/>
<feature type="region of interest" description="Disordered" evidence="11">
    <location>
        <begin position="225"/>
        <end position="269"/>
    </location>
</feature>
<dbReference type="SUPFAM" id="SSF52343">
    <property type="entry name" value="Ferredoxin reductase-like, C-terminal NADP-linked domain"/>
    <property type="match status" value="1"/>
</dbReference>
<evidence type="ECO:0000256" key="10">
    <source>
        <dbReference type="PIRSR" id="PIRSR000361-1"/>
    </source>
</evidence>
<dbReference type="OrthoDB" id="329813at2759"/>
<feature type="binding site" evidence="10">
    <location>
        <begin position="432"/>
        <end position="433"/>
    </location>
    <ligand>
        <name>NADP(+)</name>
        <dbReference type="ChEBI" id="CHEBI:58349"/>
    </ligand>
</feature>
<evidence type="ECO:0000256" key="6">
    <source>
        <dbReference type="ARBA" id="ARBA00022857"/>
    </source>
</evidence>
<dbReference type="RefSeq" id="XP_003880513.1">
    <property type="nucleotide sequence ID" value="XM_003880464.1"/>
</dbReference>
<dbReference type="EC" id="1.18.1.2" evidence="3"/>
<dbReference type="InterPro" id="IPR001433">
    <property type="entry name" value="OxRdtase_FAD/NAD-bd"/>
</dbReference>
<keyword evidence="4 9" id="KW-0285">Flavoprotein</keyword>
<feature type="signal peptide" evidence="12">
    <location>
        <begin position="1"/>
        <end position="29"/>
    </location>
</feature>
<comment type="similarity">
    <text evidence="2">Belongs to the ferredoxin--NADP reductase type 1 family.</text>
</comment>
<dbReference type="PRINTS" id="PR00371">
    <property type="entry name" value="FPNCR"/>
</dbReference>
<feature type="binding site" evidence="10">
    <location>
        <begin position="471"/>
        <end position="472"/>
    </location>
    <ligand>
        <name>NADP(+)</name>
        <dbReference type="ChEBI" id="CHEBI:58349"/>
    </ligand>
</feature>
<organism evidence="14 16">
    <name type="scientific">Neospora caninum (strain Liverpool)</name>
    <dbReference type="NCBI Taxonomy" id="572307"/>
    <lineage>
        <taxon>Eukaryota</taxon>
        <taxon>Sar</taxon>
        <taxon>Alveolata</taxon>
        <taxon>Apicomplexa</taxon>
        <taxon>Conoidasida</taxon>
        <taxon>Coccidia</taxon>
        <taxon>Eucoccidiorida</taxon>
        <taxon>Eimeriorina</taxon>
        <taxon>Sarcocystidae</taxon>
        <taxon>Neospora</taxon>
    </lineage>
</organism>
<protein>
    <recommendedName>
        <fullName evidence="3">ferredoxin--NADP(+) reductase</fullName>
        <ecNumber evidence="3">1.18.1.2</ecNumber>
    </recommendedName>
</protein>
<reference evidence="16" key="3">
    <citation type="journal article" date="2012" name="PLoS Pathog.">
        <title>Comparative genomics of the apicomplexan parasites Toxoplasma gondii and Neospora caninum: Coccidia differing in host range and transmission strategy.</title>
        <authorList>
            <person name="Reid A.J."/>
            <person name="Vermont S.J."/>
            <person name="Cotton J.A."/>
            <person name="Harris D."/>
            <person name="Hill-Cawthorne G.A."/>
            <person name="Konen-Waisman S."/>
            <person name="Latham S.M."/>
            <person name="Mourier T."/>
            <person name="Norton R."/>
            <person name="Quail M.A."/>
            <person name="Sanders M."/>
            <person name="Shanmugam D."/>
            <person name="Sohal A."/>
            <person name="Wasmuth J.D."/>
            <person name="Brunk B."/>
            <person name="Grigg M.E."/>
            <person name="Howard J.C."/>
            <person name="Parkinson J."/>
            <person name="Roos D.S."/>
            <person name="Trees A.J."/>
            <person name="Berriman M."/>
            <person name="Pain A."/>
            <person name="Wastling J.M."/>
        </authorList>
    </citation>
    <scope>NUCLEOTIDE SEQUENCE [LARGE SCALE GENOMIC DNA]</scope>
    <source>
        <strain evidence="16">Liverpool</strain>
    </source>
</reference>
<dbReference type="GeneID" id="13441507"/>
<dbReference type="Gene3D" id="2.40.30.10">
    <property type="entry name" value="Translation factors"/>
    <property type="match status" value="1"/>
</dbReference>
<feature type="domain" description="FAD-binding FR-type" evidence="13">
    <location>
        <begin position="170"/>
        <end position="344"/>
    </location>
</feature>
<dbReference type="VEuPathDB" id="ToxoDB:NCLIV_009490"/>
<dbReference type="AlphaFoldDB" id="F0V9Q4"/>
<feature type="compositionally biased region" description="Polar residues" evidence="11">
    <location>
        <begin position="245"/>
        <end position="266"/>
    </location>
</feature>
<evidence type="ECO:0000256" key="2">
    <source>
        <dbReference type="ARBA" id="ARBA00008312"/>
    </source>
</evidence>
<evidence type="ECO:0000256" key="4">
    <source>
        <dbReference type="ARBA" id="ARBA00022630"/>
    </source>
</evidence>
<evidence type="ECO:0000256" key="7">
    <source>
        <dbReference type="ARBA" id="ARBA00023002"/>
    </source>
</evidence>
<evidence type="ECO:0000256" key="1">
    <source>
        <dbReference type="ARBA" id="ARBA00001974"/>
    </source>
</evidence>